<name>A0A645ILA7_9ZZZZ</name>
<comment type="caution">
    <text evidence="2">The sequence shown here is derived from an EMBL/GenBank/DDBJ whole genome shotgun (WGS) entry which is preliminary data.</text>
</comment>
<feature type="region of interest" description="Disordered" evidence="1">
    <location>
        <begin position="77"/>
        <end position="98"/>
    </location>
</feature>
<feature type="compositionally biased region" description="Basic and acidic residues" evidence="1">
    <location>
        <begin position="82"/>
        <end position="92"/>
    </location>
</feature>
<reference evidence="2" key="1">
    <citation type="submission" date="2019-08" db="EMBL/GenBank/DDBJ databases">
        <authorList>
            <person name="Kucharzyk K."/>
            <person name="Murdoch R.W."/>
            <person name="Higgins S."/>
            <person name="Loffler F."/>
        </authorList>
    </citation>
    <scope>NUCLEOTIDE SEQUENCE</scope>
</reference>
<evidence type="ECO:0000313" key="2">
    <source>
        <dbReference type="EMBL" id="MPN51880.1"/>
    </source>
</evidence>
<sequence length="108" mass="12093">MGRIGIQHLFDGLVLLVMHPGLLIRLDRFTQSTGFQAGRIRHQLRGFEAVGGGGIGTGFHALEPRLHILIGGHIIRPKRRNGSQEEKNRTEFHNQNSIPLEVYHPGIM</sequence>
<evidence type="ECO:0000256" key="1">
    <source>
        <dbReference type="SAM" id="MobiDB-lite"/>
    </source>
</evidence>
<organism evidence="2">
    <name type="scientific">bioreactor metagenome</name>
    <dbReference type="NCBI Taxonomy" id="1076179"/>
    <lineage>
        <taxon>unclassified sequences</taxon>
        <taxon>metagenomes</taxon>
        <taxon>ecological metagenomes</taxon>
    </lineage>
</organism>
<accession>A0A645ILA7</accession>
<dbReference type="AlphaFoldDB" id="A0A645ILA7"/>
<dbReference type="EMBL" id="VSSQ01117425">
    <property type="protein sequence ID" value="MPN51880.1"/>
    <property type="molecule type" value="Genomic_DNA"/>
</dbReference>
<protein>
    <submittedName>
        <fullName evidence="2">Uncharacterized protein</fullName>
    </submittedName>
</protein>
<proteinExistence type="predicted"/>
<gene>
    <name evidence="2" type="ORF">SDC9_199530</name>
</gene>